<name>A0ABV7QBJ2_9PSEU</name>
<dbReference type="InterPro" id="IPR023753">
    <property type="entry name" value="FAD/NAD-binding_dom"/>
</dbReference>
<dbReference type="Gene3D" id="1.10.10.1100">
    <property type="entry name" value="BFD-like [2Fe-2S]-binding domain"/>
    <property type="match status" value="1"/>
</dbReference>
<dbReference type="CDD" id="cd19946">
    <property type="entry name" value="GlpA-like_Fer2_BFD-like"/>
    <property type="match status" value="1"/>
</dbReference>
<dbReference type="Proteomes" id="UP001595764">
    <property type="component" value="Unassembled WGS sequence"/>
</dbReference>
<evidence type="ECO:0000313" key="3">
    <source>
        <dbReference type="EMBL" id="MFC3508943.1"/>
    </source>
</evidence>
<evidence type="ECO:0000256" key="1">
    <source>
        <dbReference type="ARBA" id="ARBA00023002"/>
    </source>
</evidence>
<comment type="caution">
    <text evidence="3">The sequence shown here is derived from an EMBL/GenBank/DDBJ whole genome shotgun (WGS) entry which is preliminary data.</text>
</comment>
<dbReference type="Gene3D" id="3.50.50.60">
    <property type="entry name" value="FAD/NAD(P)-binding domain"/>
    <property type="match status" value="3"/>
</dbReference>
<protein>
    <submittedName>
        <fullName evidence="3">NAD(P)/FAD-dependent oxidoreductase</fullName>
    </submittedName>
</protein>
<dbReference type="InterPro" id="IPR036188">
    <property type="entry name" value="FAD/NAD-bd_sf"/>
</dbReference>
<dbReference type="EMBL" id="JBHRWI010000003">
    <property type="protein sequence ID" value="MFC3508943.1"/>
    <property type="molecule type" value="Genomic_DNA"/>
</dbReference>
<accession>A0ABV7QBJ2</accession>
<sequence>MSRYDVVVVGGGPSGLAAAAAASGNGLRVALVDASSQIGGQYWRRPSDQAAAQHGTTLESLRRRLIDVDHYPEHQVWLLEPGGEHRLHLAPAHESVRSAAPPVLRARSLILCPGAYDRQLPIPGWDLPGVMAAGGVQALVKAHGVLPGRRAVVAGTGPFLLPVARQLAEAGAEVVAVCDANSITGWMRTPLGAMAVPAKLGEAVSYAAAFARHRIPFRACTIVAAIDGDDKVDSVRLRKVDRAGNLTGGSETLDGIDLVALGWGFTPSLELILAAGAATRVDLDESLVAVVDAWQRTDAAGVYVAGEATGVGGALLALAEGEIAGLTVAMDQGRSVDRRRVGRLQRQVRRGRAFAAAMHRAHPLPAGWQAWLEPDTTVCRCEEVTVQDIRDACQALGAVDARTAKLLARPGMGWCQGRVCGFASAKLAQGEGKRLAVNDLAPMSKRSIAMPVSLERLAADEPH</sequence>
<keyword evidence="4" id="KW-1185">Reference proteome</keyword>
<dbReference type="SUPFAM" id="SSF51905">
    <property type="entry name" value="FAD/NAD(P)-binding domain"/>
    <property type="match status" value="1"/>
</dbReference>
<reference evidence="4" key="1">
    <citation type="journal article" date="2019" name="Int. J. Syst. Evol. Microbiol.">
        <title>The Global Catalogue of Microorganisms (GCM) 10K type strain sequencing project: providing services to taxonomists for standard genome sequencing and annotation.</title>
        <authorList>
            <consortium name="The Broad Institute Genomics Platform"/>
            <consortium name="The Broad Institute Genome Sequencing Center for Infectious Disease"/>
            <person name="Wu L."/>
            <person name="Ma J."/>
        </authorList>
    </citation>
    <scope>NUCLEOTIDE SEQUENCE [LARGE SCALE GENOMIC DNA]</scope>
    <source>
        <strain evidence="4">CGMCC 4.7682</strain>
    </source>
</reference>
<dbReference type="PIRSF" id="PIRSF037495">
    <property type="entry name" value="Opine_OX_OoxA/HcnB"/>
    <property type="match status" value="1"/>
</dbReference>
<organism evidence="3 4">
    <name type="scientific">Amycolatopsis halotolerans</name>
    <dbReference type="NCBI Taxonomy" id="330083"/>
    <lineage>
        <taxon>Bacteria</taxon>
        <taxon>Bacillati</taxon>
        <taxon>Actinomycetota</taxon>
        <taxon>Actinomycetes</taxon>
        <taxon>Pseudonocardiales</taxon>
        <taxon>Pseudonocardiaceae</taxon>
        <taxon>Amycolatopsis</taxon>
    </lineage>
</organism>
<evidence type="ECO:0000259" key="2">
    <source>
        <dbReference type="Pfam" id="PF07992"/>
    </source>
</evidence>
<dbReference type="RefSeq" id="WP_377868864.1">
    <property type="nucleotide sequence ID" value="NZ_JBHMAY010000010.1"/>
</dbReference>
<dbReference type="InterPro" id="IPR017224">
    <property type="entry name" value="Opine_Oxase_asu/HCN_bsu"/>
</dbReference>
<gene>
    <name evidence="3" type="ORF">ACFORO_02090</name>
</gene>
<dbReference type="Pfam" id="PF07992">
    <property type="entry name" value="Pyr_redox_2"/>
    <property type="match status" value="1"/>
</dbReference>
<keyword evidence="1" id="KW-0560">Oxidoreductase</keyword>
<dbReference type="PANTHER" id="PTHR42949:SF3">
    <property type="entry name" value="ANAEROBIC GLYCEROL-3-PHOSPHATE DEHYDROGENASE SUBUNIT B"/>
    <property type="match status" value="1"/>
</dbReference>
<dbReference type="InterPro" id="IPR041854">
    <property type="entry name" value="BFD-like_2Fe2S-bd_dom_sf"/>
</dbReference>
<dbReference type="PANTHER" id="PTHR42949">
    <property type="entry name" value="ANAEROBIC GLYCEROL-3-PHOSPHATE DEHYDROGENASE SUBUNIT B"/>
    <property type="match status" value="1"/>
</dbReference>
<dbReference type="PRINTS" id="PR00368">
    <property type="entry name" value="FADPNR"/>
</dbReference>
<evidence type="ECO:0000313" key="4">
    <source>
        <dbReference type="Proteomes" id="UP001595764"/>
    </source>
</evidence>
<dbReference type="InterPro" id="IPR051691">
    <property type="entry name" value="Metab_Enz_Cyan_OpOx_G3PDH"/>
</dbReference>
<feature type="domain" description="FAD/NAD(P)-binding" evidence="2">
    <location>
        <begin position="4"/>
        <end position="333"/>
    </location>
</feature>
<dbReference type="PRINTS" id="PR00411">
    <property type="entry name" value="PNDRDTASEI"/>
</dbReference>
<proteinExistence type="predicted"/>